<feature type="compositionally biased region" description="Basic and acidic residues" evidence="1">
    <location>
        <begin position="117"/>
        <end position="128"/>
    </location>
</feature>
<dbReference type="OrthoDB" id="290782at2157"/>
<dbReference type="Pfam" id="PF05239">
    <property type="entry name" value="PRC"/>
    <property type="match status" value="1"/>
</dbReference>
<dbReference type="EMBL" id="CP058529">
    <property type="protein sequence ID" value="QLG27170.1"/>
    <property type="molecule type" value="Genomic_DNA"/>
</dbReference>
<dbReference type="SUPFAM" id="SSF50346">
    <property type="entry name" value="PRC-barrel domain"/>
    <property type="match status" value="1"/>
</dbReference>
<reference evidence="3 4" key="1">
    <citation type="submission" date="2020-07" db="EMBL/GenBank/DDBJ databases">
        <title>Gai3-2, isolated from salt lake.</title>
        <authorList>
            <person name="Cui H."/>
            <person name="Shi X."/>
        </authorList>
    </citation>
    <scope>NUCLEOTIDE SEQUENCE [LARGE SCALE GENOMIC DNA]</scope>
    <source>
        <strain evidence="3 4">Gai3-2</strain>
    </source>
</reference>
<evidence type="ECO:0000256" key="1">
    <source>
        <dbReference type="SAM" id="MobiDB-lite"/>
    </source>
</evidence>
<name>A0A7D5GES6_9EURY</name>
<gene>
    <name evidence="3" type="ORF">HUG10_06280</name>
</gene>
<dbReference type="Proteomes" id="UP000509750">
    <property type="component" value="Chromosome"/>
</dbReference>
<accession>A0A7D5GES6</accession>
<dbReference type="RefSeq" id="WP_179168745.1">
    <property type="nucleotide sequence ID" value="NZ_CP058529.1"/>
</dbReference>
<evidence type="ECO:0000313" key="3">
    <source>
        <dbReference type="EMBL" id="QLG27170.1"/>
    </source>
</evidence>
<proteinExistence type="predicted"/>
<evidence type="ECO:0000259" key="2">
    <source>
        <dbReference type="Pfam" id="PF05239"/>
    </source>
</evidence>
<dbReference type="InterPro" id="IPR011033">
    <property type="entry name" value="PRC_barrel-like_sf"/>
</dbReference>
<sequence>MTVGPVAPVTALADKEVYAADGRYVGRVVDIVVELETSERPALALQDVNEPIVGTFPEDAAGLRVPYRDVRAVGDVVVLSKPVDWAGGGGATVDSPTSIESPSDGIPDEAGPYPDEQDGKDRDGDLVP</sequence>
<dbReference type="AlphaFoldDB" id="A0A7D5GES6"/>
<keyword evidence="4" id="KW-1185">Reference proteome</keyword>
<evidence type="ECO:0000313" key="4">
    <source>
        <dbReference type="Proteomes" id="UP000509750"/>
    </source>
</evidence>
<organism evidence="3 4">
    <name type="scientific">Halorarum halophilum</name>
    <dbReference type="NCBI Taxonomy" id="2743090"/>
    <lineage>
        <taxon>Archaea</taxon>
        <taxon>Methanobacteriati</taxon>
        <taxon>Methanobacteriota</taxon>
        <taxon>Stenosarchaea group</taxon>
        <taxon>Halobacteria</taxon>
        <taxon>Halobacteriales</taxon>
        <taxon>Haloferacaceae</taxon>
        <taxon>Halorarum</taxon>
    </lineage>
</organism>
<dbReference type="PANTHER" id="PTHR38137:SF1">
    <property type="entry name" value="PRC-BARREL DOMAIN-CONTAINING PROTEIN"/>
    <property type="match status" value="1"/>
</dbReference>
<protein>
    <submittedName>
        <fullName evidence="3">PRC-barrel domain-containing protein</fullName>
    </submittedName>
</protein>
<dbReference type="GeneID" id="56028423"/>
<dbReference type="PANTHER" id="PTHR38137">
    <property type="entry name" value="PRC-BARREL DOMAIN PROTEIN"/>
    <property type="match status" value="1"/>
</dbReference>
<feature type="domain" description="PRC-barrel" evidence="2">
    <location>
        <begin position="12"/>
        <end position="80"/>
    </location>
</feature>
<feature type="region of interest" description="Disordered" evidence="1">
    <location>
        <begin position="85"/>
        <end position="128"/>
    </location>
</feature>
<dbReference type="KEGG" id="halg:HUG10_06280"/>
<dbReference type="Gene3D" id="2.30.30.240">
    <property type="entry name" value="PRC-barrel domain"/>
    <property type="match status" value="1"/>
</dbReference>
<dbReference type="InterPro" id="IPR027275">
    <property type="entry name" value="PRC-brl_dom"/>
</dbReference>